<name>A0A9W6ZC34_9STRA</name>
<proteinExistence type="predicted"/>
<feature type="compositionally biased region" description="Low complexity" evidence="1">
    <location>
        <begin position="139"/>
        <end position="152"/>
    </location>
</feature>
<feature type="region of interest" description="Disordered" evidence="1">
    <location>
        <begin position="79"/>
        <end position="160"/>
    </location>
</feature>
<feature type="compositionally biased region" description="Acidic residues" evidence="1">
    <location>
        <begin position="86"/>
        <end position="100"/>
    </location>
</feature>
<dbReference type="Proteomes" id="UP001165082">
    <property type="component" value="Unassembled WGS sequence"/>
</dbReference>
<evidence type="ECO:0000313" key="2">
    <source>
        <dbReference type="EMBL" id="GMH47700.1"/>
    </source>
</evidence>
<reference evidence="2" key="1">
    <citation type="submission" date="2022-07" db="EMBL/GenBank/DDBJ databases">
        <title>Genome analysis of Parmales, a sister group of diatoms, reveals the evolutionary specialization of diatoms from phago-mixotrophs to photoautotrophs.</title>
        <authorList>
            <person name="Ban H."/>
            <person name="Sato S."/>
            <person name="Yoshikawa S."/>
            <person name="Kazumasa Y."/>
            <person name="Nakamura Y."/>
            <person name="Ichinomiya M."/>
            <person name="Saitoh K."/>
            <person name="Sato N."/>
            <person name="Blanc-Mathieu R."/>
            <person name="Endo H."/>
            <person name="Kuwata A."/>
            <person name="Ogata H."/>
        </authorList>
    </citation>
    <scope>NUCLEOTIDE SEQUENCE</scope>
</reference>
<evidence type="ECO:0000256" key="1">
    <source>
        <dbReference type="SAM" id="MobiDB-lite"/>
    </source>
</evidence>
<comment type="caution">
    <text evidence="2">The sequence shown here is derived from an EMBL/GenBank/DDBJ whole genome shotgun (WGS) entry which is preliminary data.</text>
</comment>
<sequence>MKIDLKELQKDVNETPHLKDLIGGKNSEQFSKFFTHLLARGKSLELGKLSYSFNSAQACAKMIYKEITEARKAAVLRRIAQAQRDDSDEESEESDSDESSEDKGEGKGMEDSEDSDEESDEESDSREEKVVKVKVEPNSEFFSSSDSSGKESVSSEEESV</sequence>
<gene>
    <name evidence="2" type="ORF">TrRE_jg129</name>
</gene>
<keyword evidence="3" id="KW-1185">Reference proteome</keyword>
<dbReference type="EMBL" id="BRXZ01003119">
    <property type="protein sequence ID" value="GMH47700.1"/>
    <property type="molecule type" value="Genomic_DNA"/>
</dbReference>
<dbReference type="AlphaFoldDB" id="A0A9W6ZC34"/>
<organism evidence="2 3">
    <name type="scientific">Triparma retinervis</name>
    <dbReference type="NCBI Taxonomy" id="2557542"/>
    <lineage>
        <taxon>Eukaryota</taxon>
        <taxon>Sar</taxon>
        <taxon>Stramenopiles</taxon>
        <taxon>Ochrophyta</taxon>
        <taxon>Bolidophyceae</taxon>
        <taxon>Parmales</taxon>
        <taxon>Triparmaceae</taxon>
        <taxon>Triparma</taxon>
    </lineage>
</organism>
<evidence type="ECO:0000313" key="3">
    <source>
        <dbReference type="Proteomes" id="UP001165082"/>
    </source>
</evidence>
<feature type="compositionally biased region" description="Basic and acidic residues" evidence="1">
    <location>
        <begin position="101"/>
        <end position="110"/>
    </location>
</feature>
<feature type="compositionally biased region" description="Acidic residues" evidence="1">
    <location>
        <begin position="111"/>
        <end position="125"/>
    </location>
</feature>
<protein>
    <submittedName>
        <fullName evidence="2">Uncharacterized protein</fullName>
    </submittedName>
</protein>
<accession>A0A9W6ZC34</accession>
<feature type="compositionally biased region" description="Basic and acidic residues" evidence="1">
    <location>
        <begin position="126"/>
        <end position="137"/>
    </location>
</feature>
<feature type="non-terminal residue" evidence="2">
    <location>
        <position position="1"/>
    </location>
</feature>